<evidence type="ECO:0000256" key="1">
    <source>
        <dbReference type="SAM" id="MobiDB-lite"/>
    </source>
</evidence>
<dbReference type="AlphaFoldDB" id="A0A9D4DTZ6"/>
<proteinExistence type="predicted"/>
<accession>A0A9D4DTZ6</accession>
<reference evidence="2" key="2">
    <citation type="submission" date="2020-11" db="EMBL/GenBank/DDBJ databases">
        <authorList>
            <person name="McCartney M.A."/>
            <person name="Auch B."/>
            <person name="Kono T."/>
            <person name="Mallez S."/>
            <person name="Becker A."/>
            <person name="Gohl D.M."/>
            <person name="Silverstein K.A.T."/>
            <person name="Koren S."/>
            <person name="Bechman K.B."/>
            <person name="Herman A."/>
            <person name="Abrahante J.E."/>
            <person name="Garbe J."/>
        </authorList>
    </citation>
    <scope>NUCLEOTIDE SEQUENCE</scope>
    <source>
        <strain evidence="2">Duluth1</strain>
        <tissue evidence="2">Whole animal</tissue>
    </source>
</reference>
<reference evidence="2" key="1">
    <citation type="journal article" date="2019" name="bioRxiv">
        <title>The Genome of the Zebra Mussel, Dreissena polymorpha: A Resource for Invasive Species Research.</title>
        <authorList>
            <person name="McCartney M.A."/>
            <person name="Auch B."/>
            <person name="Kono T."/>
            <person name="Mallez S."/>
            <person name="Zhang Y."/>
            <person name="Obille A."/>
            <person name="Becker A."/>
            <person name="Abrahante J.E."/>
            <person name="Garbe J."/>
            <person name="Badalamenti J.P."/>
            <person name="Herman A."/>
            <person name="Mangelson H."/>
            <person name="Liachko I."/>
            <person name="Sullivan S."/>
            <person name="Sone E.D."/>
            <person name="Koren S."/>
            <person name="Silverstein K.A.T."/>
            <person name="Beckman K.B."/>
            <person name="Gohl D.M."/>
        </authorList>
    </citation>
    <scope>NUCLEOTIDE SEQUENCE</scope>
    <source>
        <strain evidence="2">Duluth1</strain>
        <tissue evidence="2">Whole animal</tissue>
    </source>
</reference>
<feature type="region of interest" description="Disordered" evidence="1">
    <location>
        <begin position="1"/>
        <end position="28"/>
    </location>
</feature>
<dbReference type="Proteomes" id="UP000828390">
    <property type="component" value="Unassembled WGS sequence"/>
</dbReference>
<gene>
    <name evidence="2" type="ORF">DPMN_189236</name>
</gene>
<name>A0A9D4DTZ6_DREPO</name>
<keyword evidence="3" id="KW-1185">Reference proteome</keyword>
<sequence length="90" mass="9886">MQPERCSDEWADGARLIGPSSMSRSGEPPVAIVHGSESVDTIQRMVKPTESKTMGKMDLEKWNTYFGVNTKLESAIVDSLCGPSRVNIML</sequence>
<dbReference type="EMBL" id="JAIWYP010000010">
    <property type="protein sequence ID" value="KAH3754560.1"/>
    <property type="molecule type" value="Genomic_DNA"/>
</dbReference>
<protein>
    <submittedName>
        <fullName evidence="2">Uncharacterized protein</fullName>
    </submittedName>
</protein>
<evidence type="ECO:0000313" key="2">
    <source>
        <dbReference type="EMBL" id="KAH3754560.1"/>
    </source>
</evidence>
<comment type="caution">
    <text evidence="2">The sequence shown here is derived from an EMBL/GenBank/DDBJ whole genome shotgun (WGS) entry which is preliminary data.</text>
</comment>
<evidence type="ECO:0000313" key="3">
    <source>
        <dbReference type="Proteomes" id="UP000828390"/>
    </source>
</evidence>
<organism evidence="2 3">
    <name type="scientific">Dreissena polymorpha</name>
    <name type="common">Zebra mussel</name>
    <name type="synonym">Mytilus polymorpha</name>
    <dbReference type="NCBI Taxonomy" id="45954"/>
    <lineage>
        <taxon>Eukaryota</taxon>
        <taxon>Metazoa</taxon>
        <taxon>Spiralia</taxon>
        <taxon>Lophotrochozoa</taxon>
        <taxon>Mollusca</taxon>
        <taxon>Bivalvia</taxon>
        <taxon>Autobranchia</taxon>
        <taxon>Heteroconchia</taxon>
        <taxon>Euheterodonta</taxon>
        <taxon>Imparidentia</taxon>
        <taxon>Neoheterodontei</taxon>
        <taxon>Myida</taxon>
        <taxon>Dreissenoidea</taxon>
        <taxon>Dreissenidae</taxon>
        <taxon>Dreissena</taxon>
    </lineage>
</organism>